<dbReference type="GO" id="GO:0006952">
    <property type="term" value="P:defense response"/>
    <property type="evidence" value="ECO:0007669"/>
    <property type="project" value="UniProtKB-KW"/>
</dbReference>
<dbReference type="InterPro" id="IPR003591">
    <property type="entry name" value="Leu-rich_rpt_typical-subtyp"/>
</dbReference>
<evidence type="ECO:0000256" key="2">
    <source>
        <dbReference type="ARBA" id="ARBA00022737"/>
    </source>
</evidence>
<keyword evidence="1" id="KW-0433">Leucine-rich repeat</keyword>
<dbReference type="InterPro" id="IPR038005">
    <property type="entry name" value="RX-like_CC"/>
</dbReference>
<keyword evidence="3" id="KW-0547">Nucleotide-binding</keyword>
<sequence>MADALISVVVEQLAPFLLDKLNKEVKLVLGAPEDVQELHDTFDKIRDVLDDAEKRHVKNVLLNLEKNEIKKVPESAWLEKLKDVSYEMEDVLDEWHTKILKSEIAANESSAPDGARVSKKKVWSCFSSPCSCFNKATLHHNIGRRILKLKGRLDHLITEKEKYKFEVTKKDDEQQDKGLIPVSIWNLKSLRTLLVCGMDYCEDLSLLSDLTSLRALDLSGTKIKELPKEIEKLIHLRYLSSTGVEELPETVGNLSNLQTLKLNGCYKLRRLPDEIGKLVSLSHLEARGTALKELAETVGNLSNLQTLILNRCGELRKLPETVGNLSNLQTLKLNGCYKLRRLPDEIGKLVSLSHLEARGTALKELAETVGNLSNLQTLILNRCGELRKLPETVGNLSNLQTLELNGCQELCRLPNDMGKMVSLRHFEAEHRGLEELPETVLPALGRLEFLEDLNLSGLHSVSQMGIEVLGVLKNGDSSAAPVIAFPNLKKLEIWNMIHWEELVIKTTVNITLMPLLQELRIRYCPLLKSLPCQILSSSLREMIISSCPYLEVSYLPPFMEELTLQRDAGPLLISLPIQNGLHSNLKSLTIWNSPHSTLPQGLSQLKALQTLKIRDCESLTCMSDELQHLTSLQILNIYKCPILGPRCKKEVGEDWSIISHIPNIQID</sequence>
<evidence type="ECO:0000313" key="8">
    <source>
        <dbReference type="Proteomes" id="UP000541444"/>
    </source>
</evidence>
<dbReference type="SMART" id="SM00369">
    <property type="entry name" value="LRR_TYP"/>
    <property type="match status" value="4"/>
</dbReference>
<feature type="domain" description="Disease resistance N-terminal" evidence="5">
    <location>
        <begin position="9"/>
        <end position="110"/>
    </location>
</feature>
<dbReference type="Gene3D" id="3.80.10.10">
    <property type="entry name" value="Ribonuclease Inhibitor"/>
    <property type="match status" value="3"/>
</dbReference>
<evidence type="ECO:0000256" key="1">
    <source>
        <dbReference type="ARBA" id="ARBA00022614"/>
    </source>
</evidence>
<evidence type="ECO:0000259" key="5">
    <source>
        <dbReference type="Pfam" id="PF18052"/>
    </source>
</evidence>
<gene>
    <name evidence="7" type="ORF">GIB67_013236</name>
</gene>
<dbReference type="InterPro" id="IPR055414">
    <property type="entry name" value="LRR_R13L4/SHOC2-like"/>
</dbReference>
<dbReference type="EMBL" id="JACGCM010000596">
    <property type="protein sequence ID" value="KAF6170261.1"/>
    <property type="molecule type" value="Genomic_DNA"/>
</dbReference>
<reference evidence="7 8" key="1">
    <citation type="journal article" date="2020" name="IScience">
        <title>Genome Sequencing of the Endangered Kingdonia uniflora (Circaeasteraceae, Ranunculales) Reveals Potential Mechanisms of Evolutionary Specialization.</title>
        <authorList>
            <person name="Sun Y."/>
            <person name="Deng T."/>
            <person name="Zhang A."/>
            <person name="Moore M.J."/>
            <person name="Landis J.B."/>
            <person name="Lin N."/>
            <person name="Zhang H."/>
            <person name="Zhang X."/>
            <person name="Huang J."/>
            <person name="Zhang X."/>
            <person name="Sun H."/>
            <person name="Wang H."/>
        </authorList>
    </citation>
    <scope>NUCLEOTIDE SEQUENCE [LARGE SCALE GENOMIC DNA]</scope>
    <source>
        <strain evidence="7">TB1705</strain>
        <tissue evidence="7">Leaf</tissue>
    </source>
</reference>
<comment type="caution">
    <text evidence="7">The sequence shown here is derived from an EMBL/GenBank/DDBJ whole genome shotgun (WGS) entry which is preliminary data.</text>
</comment>
<dbReference type="OrthoDB" id="2018313at2759"/>
<evidence type="ECO:0000256" key="3">
    <source>
        <dbReference type="ARBA" id="ARBA00022741"/>
    </source>
</evidence>
<evidence type="ECO:0008006" key="9">
    <source>
        <dbReference type="Google" id="ProtNLM"/>
    </source>
</evidence>
<name>A0A7J7NSV6_9MAGN</name>
<evidence type="ECO:0000313" key="7">
    <source>
        <dbReference type="EMBL" id="KAF6170261.1"/>
    </source>
</evidence>
<feature type="domain" description="Disease resistance R13L4/SHOC-2-like LRR" evidence="6">
    <location>
        <begin position="345"/>
        <end position="541"/>
    </location>
</feature>
<dbReference type="CDD" id="cd14798">
    <property type="entry name" value="RX-CC_like"/>
    <property type="match status" value="1"/>
</dbReference>
<dbReference type="Gene3D" id="1.20.5.4130">
    <property type="match status" value="1"/>
</dbReference>
<dbReference type="SUPFAM" id="SSF52058">
    <property type="entry name" value="L domain-like"/>
    <property type="match status" value="1"/>
</dbReference>
<dbReference type="Pfam" id="PF23598">
    <property type="entry name" value="LRR_14"/>
    <property type="match status" value="2"/>
</dbReference>
<dbReference type="Proteomes" id="UP000541444">
    <property type="component" value="Unassembled WGS sequence"/>
</dbReference>
<dbReference type="Pfam" id="PF18052">
    <property type="entry name" value="Rx_N"/>
    <property type="match status" value="1"/>
</dbReference>
<keyword evidence="4" id="KW-0611">Plant defense</keyword>
<dbReference type="InterPro" id="IPR032675">
    <property type="entry name" value="LRR_dom_sf"/>
</dbReference>
<organism evidence="7 8">
    <name type="scientific">Kingdonia uniflora</name>
    <dbReference type="NCBI Taxonomy" id="39325"/>
    <lineage>
        <taxon>Eukaryota</taxon>
        <taxon>Viridiplantae</taxon>
        <taxon>Streptophyta</taxon>
        <taxon>Embryophyta</taxon>
        <taxon>Tracheophyta</taxon>
        <taxon>Spermatophyta</taxon>
        <taxon>Magnoliopsida</taxon>
        <taxon>Ranunculales</taxon>
        <taxon>Circaeasteraceae</taxon>
        <taxon>Kingdonia</taxon>
    </lineage>
</organism>
<keyword evidence="2" id="KW-0677">Repeat</keyword>
<feature type="domain" description="Disease resistance R13L4/SHOC-2-like LRR" evidence="6">
    <location>
        <begin position="184"/>
        <end position="285"/>
    </location>
</feature>
<dbReference type="PANTHER" id="PTHR47186:SF3">
    <property type="entry name" value="OS09G0267800 PROTEIN"/>
    <property type="match status" value="1"/>
</dbReference>
<evidence type="ECO:0000259" key="6">
    <source>
        <dbReference type="Pfam" id="PF23598"/>
    </source>
</evidence>
<keyword evidence="8" id="KW-1185">Reference proteome</keyword>
<evidence type="ECO:0000256" key="4">
    <source>
        <dbReference type="ARBA" id="ARBA00022821"/>
    </source>
</evidence>
<dbReference type="InterPro" id="IPR041118">
    <property type="entry name" value="Rx_N"/>
</dbReference>
<dbReference type="GO" id="GO:0000166">
    <property type="term" value="F:nucleotide binding"/>
    <property type="evidence" value="ECO:0007669"/>
    <property type="project" value="UniProtKB-KW"/>
</dbReference>
<dbReference type="PANTHER" id="PTHR47186">
    <property type="entry name" value="LEUCINE-RICH REPEAT-CONTAINING PROTEIN 57"/>
    <property type="match status" value="1"/>
</dbReference>
<dbReference type="AlphaFoldDB" id="A0A7J7NSV6"/>
<proteinExistence type="predicted"/>
<accession>A0A7J7NSV6</accession>
<protein>
    <recommendedName>
        <fullName evidence="9">Rx N-terminal domain-containing protein</fullName>
    </recommendedName>
</protein>